<organism evidence="2 3">
    <name type="scientific">Ostreobium quekettii</name>
    <dbReference type="NCBI Taxonomy" id="121088"/>
    <lineage>
        <taxon>Eukaryota</taxon>
        <taxon>Viridiplantae</taxon>
        <taxon>Chlorophyta</taxon>
        <taxon>core chlorophytes</taxon>
        <taxon>Ulvophyceae</taxon>
        <taxon>TCBD clade</taxon>
        <taxon>Bryopsidales</taxon>
        <taxon>Ostreobineae</taxon>
        <taxon>Ostreobiaceae</taxon>
        <taxon>Ostreobium</taxon>
    </lineage>
</organism>
<accession>A0A8S1IZL6</accession>
<evidence type="ECO:0000313" key="3">
    <source>
        <dbReference type="Proteomes" id="UP000708148"/>
    </source>
</evidence>
<evidence type="ECO:0000256" key="1">
    <source>
        <dbReference type="SAM" id="MobiDB-lite"/>
    </source>
</evidence>
<comment type="caution">
    <text evidence="2">The sequence shown here is derived from an EMBL/GenBank/DDBJ whole genome shotgun (WGS) entry which is preliminary data.</text>
</comment>
<reference evidence="2" key="1">
    <citation type="submission" date="2020-12" db="EMBL/GenBank/DDBJ databases">
        <authorList>
            <person name="Iha C."/>
        </authorList>
    </citation>
    <scope>NUCLEOTIDE SEQUENCE</scope>
</reference>
<dbReference type="Proteomes" id="UP000708148">
    <property type="component" value="Unassembled WGS sequence"/>
</dbReference>
<feature type="region of interest" description="Disordered" evidence="1">
    <location>
        <begin position="136"/>
        <end position="168"/>
    </location>
</feature>
<feature type="compositionally biased region" description="Basic and acidic residues" evidence="1">
    <location>
        <begin position="139"/>
        <end position="168"/>
    </location>
</feature>
<sequence length="168" mass="19384">MPCEYCCCWTEGYNAYAPFFEDKFNFAVVAKAPADRLKLVMAMKGWSLPMYSSAECDFNADFEVEDTVMECDGREVPLSQGPGLSVFRKEDGVVYHTYSTYGRGLEVFNAIWAFLDTLPNGRESWHPKHKHLYRKRRSRLDDEGSRSCKRSRSESVESRCCEQRKQGT</sequence>
<protein>
    <recommendedName>
        <fullName evidence="4">DUF899 domain-containing protein</fullName>
    </recommendedName>
</protein>
<proteinExistence type="predicted"/>
<dbReference type="AlphaFoldDB" id="A0A8S1IZL6"/>
<dbReference type="Pfam" id="PF05988">
    <property type="entry name" value="DUF899"/>
    <property type="match status" value="1"/>
</dbReference>
<dbReference type="InterPro" id="IPR010296">
    <property type="entry name" value="DUF899_thioredox"/>
</dbReference>
<name>A0A8S1IZL6_9CHLO</name>
<evidence type="ECO:0008006" key="4">
    <source>
        <dbReference type="Google" id="ProtNLM"/>
    </source>
</evidence>
<evidence type="ECO:0000313" key="2">
    <source>
        <dbReference type="EMBL" id="CAD7699220.1"/>
    </source>
</evidence>
<keyword evidence="3" id="KW-1185">Reference proteome</keyword>
<dbReference type="OrthoDB" id="3503208at2759"/>
<gene>
    <name evidence="2" type="ORF">OSTQU699_LOCUS4579</name>
</gene>
<dbReference type="EMBL" id="CAJHUC010000973">
    <property type="protein sequence ID" value="CAD7699220.1"/>
    <property type="molecule type" value="Genomic_DNA"/>
</dbReference>